<keyword evidence="2" id="KW-0732">Signal</keyword>
<keyword evidence="4" id="KW-1185">Reference proteome</keyword>
<keyword evidence="1" id="KW-0175">Coiled coil</keyword>
<sequence>MIILVLFLTLLCAHPDVSAQAPDRGSTVFNMDLTTILLNNNEITHENSTYIQRIDACFELNRPLIEPSRGRAYFAMGATDHEFTALTNIRNYVTRCMRGTPYNEFMLHNPSATTADYLQSSLDETEELIAHYKRQLFELKGDAIEGSPMPVISRIDNGDLQPYYLRGRGNFWFTTIHQLEHHVEQILHLVHKELLPIEFLQYGMNIRYKIVPAIAQALAKDCVYFGKKDRSEGCPDDIRVSYYMLDDWMIREMYGLHNKLVYSAVEAPAVFGSALAVNPELDFEGIQDAYFRGDVLQIDNLLTPAALYNIRKVALESTTFFDSKVGYLGSYMDDGLQSVWIMKLARELQELMPRVLKDQALRQAWFYKYDIGSEDENYSRGIKVHADLARVNLNIWLTPDEANLDPSSGGLLIYDTLPGSDEFEASNFADWNNWENVNDMMTYLKESDAKITKVTNKQNRCAMFNSALLHETDQFKFKEGYENRRINLTLLFGLDTQVEEKPTGVLTKFE</sequence>
<reference evidence="4" key="1">
    <citation type="journal article" date="2023" name="Commun. Biol.">
        <title>Genome analysis of Parmales, the sister group of diatoms, reveals the evolutionary specialization of diatoms from phago-mixotrophs to photoautotrophs.</title>
        <authorList>
            <person name="Ban H."/>
            <person name="Sato S."/>
            <person name="Yoshikawa S."/>
            <person name="Yamada K."/>
            <person name="Nakamura Y."/>
            <person name="Ichinomiya M."/>
            <person name="Sato N."/>
            <person name="Blanc-Mathieu R."/>
            <person name="Endo H."/>
            <person name="Kuwata A."/>
            <person name="Ogata H."/>
        </authorList>
    </citation>
    <scope>NUCLEOTIDE SEQUENCE [LARGE SCALE GENOMIC DNA]</scope>
    <source>
        <strain evidence="4">NIES 3700</strain>
    </source>
</reference>
<gene>
    <name evidence="3" type="ORF">TrLO_g1938</name>
</gene>
<organism evidence="3 4">
    <name type="scientific">Triparma laevis f. longispina</name>
    <dbReference type="NCBI Taxonomy" id="1714387"/>
    <lineage>
        <taxon>Eukaryota</taxon>
        <taxon>Sar</taxon>
        <taxon>Stramenopiles</taxon>
        <taxon>Ochrophyta</taxon>
        <taxon>Bolidophyceae</taxon>
        <taxon>Parmales</taxon>
        <taxon>Triparmaceae</taxon>
        <taxon>Triparma</taxon>
    </lineage>
</organism>
<dbReference type="AlphaFoldDB" id="A0A9W7AVG4"/>
<comment type="caution">
    <text evidence="3">The sequence shown here is derived from an EMBL/GenBank/DDBJ whole genome shotgun (WGS) entry which is preliminary data.</text>
</comment>
<evidence type="ECO:0000256" key="1">
    <source>
        <dbReference type="SAM" id="Coils"/>
    </source>
</evidence>
<feature type="signal peptide" evidence="2">
    <location>
        <begin position="1"/>
        <end position="19"/>
    </location>
</feature>
<name>A0A9W7AVG4_9STRA</name>
<proteinExistence type="predicted"/>
<evidence type="ECO:0000313" key="4">
    <source>
        <dbReference type="Proteomes" id="UP001165122"/>
    </source>
</evidence>
<accession>A0A9W7AVG4</accession>
<evidence type="ECO:0000313" key="3">
    <source>
        <dbReference type="EMBL" id="GMH74665.1"/>
    </source>
</evidence>
<dbReference type="OrthoDB" id="191389at2759"/>
<protein>
    <submittedName>
        <fullName evidence="3">Uncharacterized protein</fullName>
    </submittedName>
</protein>
<feature type="coiled-coil region" evidence="1">
    <location>
        <begin position="115"/>
        <end position="142"/>
    </location>
</feature>
<feature type="chain" id="PRO_5040873155" evidence="2">
    <location>
        <begin position="20"/>
        <end position="510"/>
    </location>
</feature>
<evidence type="ECO:0000256" key="2">
    <source>
        <dbReference type="SAM" id="SignalP"/>
    </source>
</evidence>
<dbReference type="EMBL" id="BRXW01000700">
    <property type="protein sequence ID" value="GMH74665.1"/>
    <property type="molecule type" value="Genomic_DNA"/>
</dbReference>
<dbReference type="Proteomes" id="UP001165122">
    <property type="component" value="Unassembled WGS sequence"/>
</dbReference>